<dbReference type="InterPro" id="IPR003439">
    <property type="entry name" value="ABC_transporter-like_ATP-bd"/>
</dbReference>
<protein>
    <submittedName>
        <fullName evidence="6">Heme ABC transporter ATP-binding protein</fullName>
    </submittedName>
</protein>
<proteinExistence type="predicted"/>
<dbReference type="RefSeq" id="WP_129388074.1">
    <property type="nucleotide sequence ID" value="NZ_CP035494.1"/>
</dbReference>
<dbReference type="Pfam" id="PF00005">
    <property type="entry name" value="ABC_tran"/>
    <property type="match status" value="1"/>
</dbReference>
<evidence type="ECO:0000256" key="4">
    <source>
        <dbReference type="ARBA" id="ARBA00022967"/>
    </source>
</evidence>
<evidence type="ECO:0000256" key="1">
    <source>
        <dbReference type="ARBA" id="ARBA00022448"/>
    </source>
</evidence>
<dbReference type="SMART" id="SM00382">
    <property type="entry name" value="AAA"/>
    <property type="match status" value="1"/>
</dbReference>
<dbReference type="PROSITE" id="PS50893">
    <property type="entry name" value="ABC_TRANSPORTER_2"/>
    <property type="match status" value="1"/>
</dbReference>
<organism evidence="6 7">
    <name type="scientific">Microbacterium protaetiae</name>
    <dbReference type="NCBI Taxonomy" id="2509458"/>
    <lineage>
        <taxon>Bacteria</taxon>
        <taxon>Bacillati</taxon>
        <taxon>Actinomycetota</taxon>
        <taxon>Actinomycetes</taxon>
        <taxon>Micrococcales</taxon>
        <taxon>Microbacteriaceae</taxon>
        <taxon>Microbacterium</taxon>
    </lineage>
</organism>
<evidence type="ECO:0000313" key="6">
    <source>
        <dbReference type="EMBL" id="QAY59857.1"/>
    </source>
</evidence>
<name>A0A4P6EI75_9MICO</name>
<dbReference type="EMBL" id="CP035494">
    <property type="protein sequence ID" value="QAY59857.1"/>
    <property type="molecule type" value="Genomic_DNA"/>
</dbReference>
<dbReference type="PANTHER" id="PTHR42794">
    <property type="entry name" value="HEMIN IMPORT ATP-BINDING PROTEIN HMUV"/>
    <property type="match status" value="1"/>
</dbReference>
<dbReference type="FunFam" id="3.40.50.300:FF:000134">
    <property type="entry name" value="Iron-enterobactin ABC transporter ATP-binding protein"/>
    <property type="match status" value="1"/>
</dbReference>
<evidence type="ECO:0000256" key="2">
    <source>
        <dbReference type="ARBA" id="ARBA00022741"/>
    </source>
</evidence>
<sequence>MTDLALTHIGVTIGRRDILDDVSLHVDAGRVTAIIGPNGAGKSTLLAVAAGHRRPDVGEVRLGGDHLARIPVKEAARRRAVMPQDTTVAFPFTVREVVGLGRTAWPSDPTRDDRIVAEALAQTGLEHLAEREITTLSGGERQLTALARVIAQATPVGEHSVVLLDEPTAAMDVAHAEATLSLMRAVAADGAAVAVVLHDLDAAAAYADHLVLMHQGRVRAEGTVAEVCTGELLSEVYGTPIEVFEHGGRVRVAPRRGAFVVR</sequence>
<dbReference type="CDD" id="cd03214">
    <property type="entry name" value="ABC_Iron-Siderophores_B12_Hemin"/>
    <property type="match status" value="1"/>
</dbReference>
<dbReference type="InterPro" id="IPR003593">
    <property type="entry name" value="AAA+_ATPase"/>
</dbReference>
<dbReference type="SUPFAM" id="SSF52540">
    <property type="entry name" value="P-loop containing nucleoside triphosphate hydrolases"/>
    <property type="match status" value="1"/>
</dbReference>
<reference evidence="6 7" key="1">
    <citation type="submission" date="2019-01" db="EMBL/GenBank/DDBJ databases">
        <title>Genome sequencing of strain DFW100M-13.</title>
        <authorList>
            <person name="Heo J."/>
            <person name="Kim S.-J."/>
            <person name="Kim J.-S."/>
            <person name="Hong S.-B."/>
            <person name="Kwon S.-W."/>
        </authorList>
    </citation>
    <scope>NUCLEOTIDE SEQUENCE [LARGE SCALE GENOMIC DNA]</scope>
    <source>
        <strain evidence="6 7">DFW100M-13</strain>
    </source>
</reference>
<keyword evidence="1" id="KW-0813">Transport</keyword>
<gene>
    <name evidence="6" type="ORF">ET475_07545</name>
</gene>
<keyword evidence="3 6" id="KW-0067">ATP-binding</keyword>
<dbReference type="PANTHER" id="PTHR42794:SF1">
    <property type="entry name" value="HEMIN IMPORT ATP-BINDING PROTEIN HMUV"/>
    <property type="match status" value="1"/>
</dbReference>
<feature type="domain" description="ABC transporter" evidence="5">
    <location>
        <begin position="4"/>
        <end position="240"/>
    </location>
</feature>
<keyword evidence="7" id="KW-1185">Reference proteome</keyword>
<evidence type="ECO:0000313" key="7">
    <source>
        <dbReference type="Proteomes" id="UP000293995"/>
    </source>
</evidence>
<dbReference type="Gene3D" id="3.40.50.300">
    <property type="entry name" value="P-loop containing nucleotide triphosphate hydrolases"/>
    <property type="match status" value="1"/>
</dbReference>
<dbReference type="KEGG" id="mprt:ET475_07545"/>
<dbReference type="GO" id="GO:0005524">
    <property type="term" value="F:ATP binding"/>
    <property type="evidence" value="ECO:0007669"/>
    <property type="project" value="UniProtKB-KW"/>
</dbReference>
<keyword evidence="2" id="KW-0547">Nucleotide-binding</keyword>
<dbReference type="Proteomes" id="UP000293995">
    <property type="component" value="Chromosome"/>
</dbReference>
<evidence type="ECO:0000256" key="3">
    <source>
        <dbReference type="ARBA" id="ARBA00022840"/>
    </source>
</evidence>
<dbReference type="AlphaFoldDB" id="A0A4P6EI75"/>
<keyword evidence="4" id="KW-1278">Translocase</keyword>
<dbReference type="OrthoDB" id="5296765at2"/>
<dbReference type="NCBIfam" id="NF010068">
    <property type="entry name" value="PRK13548.1"/>
    <property type="match status" value="1"/>
</dbReference>
<evidence type="ECO:0000259" key="5">
    <source>
        <dbReference type="PROSITE" id="PS50893"/>
    </source>
</evidence>
<dbReference type="GO" id="GO:0016887">
    <property type="term" value="F:ATP hydrolysis activity"/>
    <property type="evidence" value="ECO:0007669"/>
    <property type="project" value="InterPro"/>
</dbReference>
<dbReference type="InterPro" id="IPR027417">
    <property type="entry name" value="P-loop_NTPase"/>
</dbReference>
<accession>A0A4P6EI75</accession>